<accession>X0XIH8</accession>
<feature type="transmembrane region" description="Helical" evidence="1">
    <location>
        <begin position="20"/>
        <end position="39"/>
    </location>
</feature>
<proteinExistence type="predicted"/>
<sequence length="88" mass="9651">MKVLDIALKDMLRSFRSGFALVMMFVVPLLITGIIYSAFGGLGGDGGFDLPVTRVQVVNLDQPEPQFSFSLGQMLVGFLQDERLAELL</sequence>
<dbReference type="EMBL" id="BARS01041710">
    <property type="protein sequence ID" value="GAG35197.1"/>
    <property type="molecule type" value="Genomic_DNA"/>
</dbReference>
<reference evidence="2" key="1">
    <citation type="journal article" date="2014" name="Front. Microbiol.">
        <title>High frequency of phylogenetically diverse reductive dehalogenase-homologous genes in deep subseafloor sedimentary metagenomes.</title>
        <authorList>
            <person name="Kawai M."/>
            <person name="Futagami T."/>
            <person name="Toyoda A."/>
            <person name="Takaki Y."/>
            <person name="Nishi S."/>
            <person name="Hori S."/>
            <person name="Arai W."/>
            <person name="Tsubouchi T."/>
            <person name="Morono Y."/>
            <person name="Uchiyama I."/>
            <person name="Ito T."/>
            <person name="Fujiyama A."/>
            <person name="Inagaki F."/>
            <person name="Takami H."/>
        </authorList>
    </citation>
    <scope>NUCLEOTIDE SEQUENCE</scope>
    <source>
        <strain evidence="2">Expedition CK06-06</strain>
    </source>
</reference>
<evidence type="ECO:0000256" key="1">
    <source>
        <dbReference type="SAM" id="Phobius"/>
    </source>
</evidence>
<comment type="caution">
    <text evidence="2">The sequence shown here is derived from an EMBL/GenBank/DDBJ whole genome shotgun (WGS) entry which is preliminary data.</text>
</comment>
<gene>
    <name evidence="2" type="ORF">S01H1_63389</name>
</gene>
<keyword evidence="1" id="KW-1133">Transmembrane helix</keyword>
<evidence type="ECO:0000313" key="2">
    <source>
        <dbReference type="EMBL" id="GAG35197.1"/>
    </source>
</evidence>
<protein>
    <submittedName>
        <fullName evidence="2">Uncharacterized protein</fullName>
    </submittedName>
</protein>
<keyword evidence="1" id="KW-0812">Transmembrane</keyword>
<keyword evidence="1" id="KW-0472">Membrane</keyword>
<organism evidence="2">
    <name type="scientific">marine sediment metagenome</name>
    <dbReference type="NCBI Taxonomy" id="412755"/>
    <lineage>
        <taxon>unclassified sequences</taxon>
        <taxon>metagenomes</taxon>
        <taxon>ecological metagenomes</taxon>
    </lineage>
</organism>
<dbReference type="AlphaFoldDB" id="X0XIH8"/>
<name>X0XIH8_9ZZZZ</name>
<feature type="non-terminal residue" evidence="2">
    <location>
        <position position="88"/>
    </location>
</feature>